<organism evidence="1 2">
    <name type="scientific">Porites evermanni</name>
    <dbReference type="NCBI Taxonomy" id="104178"/>
    <lineage>
        <taxon>Eukaryota</taxon>
        <taxon>Metazoa</taxon>
        <taxon>Cnidaria</taxon>
        <taxon>Anthozoa</taxon>
        <taxon>Hexacorallia</taxon>
        <taxon>Scleractinia</taxon>
        <taxon>Fungiina</taxon>
        <taxon>Poritidae</taxon>
        <taxon>Porites</taxon>
    </lineage>
</organism>
<protein>
    <submittedName>
        <fullName evidence="1">Uncharacterized protein</fullName>
    </submittedName>
</protein>
<name>A0ABN8PY06_9CNID</name>
<dbReference type="PANTHER" id="PTHR35450">
    <property type="entry name" value="REVERSE TRANSCRIPTASE DOMAIN-CONTAINING PROTEIN"/>
    <property type="match status" value="1"/>
</dbReference>
<evidence type="ECO:0000313" key="1">
    <source>
        <dbReference type="EMBL" id="CAH3151785.1"/>
    </source>
</evidence>
<evidence type="ECO:0000313" key="2">
    <source>
        <dbReference type="Proteomes" id="UP001159427"/>
    </source>
</evidence>
<dbReference type="PANTHER" id="PTHR35450:SF2">
    <property type="entry name" value="REVERSE TRANSCRIPTASE DOMAIN-CONTAINING PROTEIN"/>
    <property type="match status" value="1"/>
</dbReference>
<accession>A0ABN8PY06</accession>
<sequence>MTTGNPCTPSAVSPMKFSRELGVPAIPPAEDEANTTYARRTKAKVKHQGRPQLRSMWESKALHGKYPQRMKQADVDQDKTHRWLKAAGLKAETEGFIIAAQDQSLPTRWYQHNILKKPDVDPKCSLMAVSMRPLTTWSLAALNWLKLKTSTTTTRQLHTCTGRSAKSLALR</sequence>
<proteinExistence type="predicted"/>
<reference evidence="1 2" key="1">
    <citation type="submission" date="2022-05" db="EMBL/GenBank/DDBJ databases">
        <authorList>
            <consortium name="Genoscope - CEA"/>
            <person name="William W."/>
        </authorList>
    </citation>
    <scope>NUCLEOTIDE SEQUENCE [LARGE SCALE GENOMIC DNA]</scope>
</reference>
<gene>
    <name evidence="1" type="ORF">PEVE_00000561</name>
</gene>
<comment type="caution">
    <text evidence="1">The sequence shown here is derived from an EMBL/GenBank/DDBJ whole genome shotgun (WGS) entry which is preliminary data.</text>
</comment>
<dbReference type="Proteomes" id="UP001159427">
    <property type="component" value="Unassembled WGS sequence"/>
</dbReference>
<dbReference type="EMBL" id="CALNXI010001020">
    <property type="protein sequence ID" value="CAH3151785.1"/>
    <property type="molecule type" value="Genomic_DNA"/>
</dbReference>
<keyword evidence="2" id="KW-1185">Reference proteome</keyword>